<accession>A0ABW9GWW7</accession>
<keyword evidence="3" id="KW-1185">Reference proteome</keyword>
<dbReference type="Proteomes" id="UP001631949">
    <property type="component" value="Unassembled WGS sequence"/>
</dbReference>
<reference evidence="2 3" key="1">
    <citation type="journal article" date="2016" name="Int. J. Syst. Evol. Microbiol.">
        <title>Peptococcus simiae sp. nov., isolated from rhesus macaque faeces and emended description of the genus Peptococcus.</title>
        <authorList>
            <person name="Shkoporov A.N."/>
            <person name="Efimov B.A."/>
            <person name="Kondova I."/>
            <person name="Ouwerling B."/>
            <person name="Chaplin A.V."/>
            <person name="Shcherbakova V.A."/>
            <person name="Langermans J.A.M."/>
        </authorList>
    </citation>
    <scope>NUCLEOTIDE SEQUENCE [LARGE SCALE GENOMIC DNA]</scope>
    <source>
        <strain evidence="2 3">M108</strain>
    </source>
</reference>
<keyword evidence="1" id="KW-0812">Transmembrane</keyword>
<evidence type="ECO:0000313" key="2">
    <source>
        <dbReference type="EMBL" id="MFM9413138.1"/>
    </source>
</evidence>
<protein>
    <submittedName>
        <fullName evidence="2">Metalloprotease family protein</fullName>
    </submittedName>
</protein>
<feature type="transmembrane region" description="Helical" evidence="1">
    <location>
        <begin position="68"/>
        <end position="87"/>
    </location>
</feature>
<feature type="transmembrane region" description="Helical" evidence="1">
    <location>
        <begin position="120"/>
        <end position="142"/>
    </location>
</feature>
<name>A0ABW9GWW7_9FIRM</name>
<proteinExistence type="predicted"/>
<dbReference type="GO" id="GO:0008237">
    <property type="term" value="F:metallopeptidase activity"/>
    <property type="evidence" value="ECO:0007669"/>
    <property type="project" value="UniProtKB-KW"/>
</dbReference>
<keyword evidence="1" id="KW-1133">Transmembrane helix</keyword>
<evidence type="ECO:0000313" key="3">
    <source>
        <dbReference type="Proteomes" id="UP001631949"/>
    </source>
</evidence>
<dbReference type="EMBL" id="JBJUVG010000002">
    <property type="protein sequence ID" value="MFM9413138.1"/>
    <property type="molecule type" value="Genomic_DNA"/>
</dbReference>
<dbReference type="Pfam" id="PF11667">
    <property type="entry name" value="DUF3267"/>
    <property type="match status" value="1"/>
</dbReference>
<keyword evidence="1" id="KW-0472">Membrane</keyword>
<dbReference type="RefSeq" id="WP_408976756.1">
    <property type="nucleotide sequence ID" value="NZ_JBJUVG010000002.1"/>
</dbReference>
<keyword evidence="2" id="KW-0645">Protease</keyword>
<sequence length="196" mass="21867">MAIHYKGYLARLEDLPSSDLPAHAVPYDEPADLDSLVKAIMPWHWPLLALVALAYGARCLVTGHWLHLPTILGCLAIIPGFFLHEWIHAWAFPRGAEVHVYQKIDAGLLMAYSPQPVSRLRFIVISAAPGLLLGLLPLGIWALTGSDHYLVRSLFPFACALLLGAVGDLYNIYNTLVQVPKEAYVQLSGWHSYWFR</sequence>
<gene>
    <name evidence="2" type="ORF">ACKQTC_01975</name>
</gene>
<keyword evidence="2" id="KW-0378">Hydrolase</keyword>
<dbReference type="InterPro" id="IPR021683">
    <property type="entry name" value="DUF3267"/>
</dbReference>
<feature type="transmembrane region" description="Helical" evidence="1">
    <location>
        <begin position="43"/>
        <end position="61"/>
    </location>
</feature>
<evidence type="ECO:0000256" key="1">
    <source>
        <dbReference type="SAM" id="Phobius"/>
    </source>
</evidence>
<keyword evidence="2" id="KW-0482">Metalloprotease</keyword>
<comment type="caution">
    <text evidence="2">The sequence shown here is derived from an EMBL/GenBank/DDBJ whole genome shotgun (WGS) entry which is preliminary data.</text>
</comment>
<feature type="transmembrane region" description="Helical" evidence="1">
    <location>
        <begin position="154"/>
        <end position="173"/>
    </location>
</feature>
<organism evidence="2 3">
    <name type="scientific">Peptococcus simiae</name>
    <dbReference type="NCBI Taxonomy" id="1643805"/>
    <lineage>
        <taxon>Bacteria</taxon>
        <taxon>Bacillati</taxon>
        <taxon>Bacillota</taxon>
        <taxon>Clostridia</taxon>
        <taxon>Eubacteriales</taxon>
        <taxon>Peptococcaceae</taxon>
        <taxon>Peptococcus</taxon>
    </lineage>
</organism>